<dbReference type="GO" id="GO:0016787">
    <property type="term" value="F:hydrolase activity"/>
    <property type="evidence" value="ECO:0007669"/>
    <property type="project" value="UniProtKB-KW"/>
</dbReference>
<evidence type="ECO:0000313" key="3">
    <source>
        <dbReference type="Proteomes" id="UP001321492"/>
    </source>
</evidence>
<dbReference type="Proteomes" id="UP001321492">
    <property type="component" value="Unassembled WGS sequence"/>
</dbReference>
<dbReference type="EMBL" id="JASJEV010000003">
    <property type="protein sequence ID" value="MDJ1158084.1"/>
    <property type="molecule type" value="Genomic_DNA"/>
</dbReference>
<dbReference type="Pfam" id="PF12697">
    <property type="entry name" value="Abhydrolase_6"/>
    <property type="match status" value="1"/>
</dbReference>
<dbReference type="InterPro" id="IPR000073">
    <property type="entry name" value="AB_hydrolase_1"/>
</dbReference>
<reference evidence="2 3" key="1">
    <citation type="submission" date="2023-05" db="EMBL/GenBank/DDBJ databases">
        <title>Chelatococcus sp. nov., a moderately thermophilic bacterium isolated from hot spring microbial mat.</title>
        <authorList>
            <person name="Hu C.-J."/>
            <person name="Li W.-J."/>
        </authorList>
    </citation>
    <scope>NUCLEOTIDE SEQUENCE [LARGE SCALE GENOMIC DNA]</scope>
    <source>
        <strain evidence="2 3">SYSU G07232</strain>
    </source>
</reference>
<sequence length="195" mass="21191">MSKTILLIHGAWLTPAIWQPWIDRYEAQGYKVLAPAWPLMDRPAEELRRAPHPELGKLTLGKIVDHYAAIIATLPEQPVLIGHSYGGLIVQMLLDRGLGAAGVSIDPGLAAGIKPGAKAFLSALPVFLAWCGWSRALSMSSSSSRRTLRMACPSLSNVRRSTVISSPHRAASITSRCWASVRPSLGRRPIVRHCS</sequence>
<keyword evidence="3" id="KW-1185">Reference proteome</keyword>
<evidence type="ECO:0000313" key="2">
    <source>
        <dbReference type="EMBL" id="MDJ1158084.1"/>
    </source>
</evidence>
<dbReference type="InterPro" id="IPR029058">
    <property type="entry name" value="AB_hydrolase_fold"/>
</dbReference>
<accession>A0ABT7AFD8</accession>
<gene>
    <name evidence="2" type="ORF">QNA08_07535</name>
</gene>
<organism evidence="2 3">
    <name type="scientific">Chelatococcus albus</name>
    <dbReference type="NCBI Taxonomy" id="3047466"/>
    <lineage>
        <taxon>Bacteria</taxon>
        <taxon>Pseudomonadati</taxon>
        <taxon>Pseudomonadota</taxon>
        <taxon>Alphaproteobacteria</taxon>
        <taxon>Hyphomicrobiales</taxon>
        <taxon>Chelatococcaceae</taxon>
        <taxon>Chelatococcus</taxon>
    </lineage>
</organism>
<evidence type="ECO:0000259" key="1">
    <source>
        <dbReference type="Pfam" id="PF12697"/>
    </source>
</evidence>
<comment type="caution">
    <text evidence="2">The sequence shown here is derived from an EMBL/GenBank/DDBJ whole genome shotgun (WGS) entry which is preliminary data.</text>
</comment>
<dbReference type="RefSeq" id="WP_283740065.1">
    <property type="nucleotide sequence ID" value="NZ_JASJEV010000003.1"/>
</dbReference>
<proteinExistence type="predicted"/>
<name>A0ABT7AFD8_9HYPH</name>
<dbReference type="SUPFAM" id="SSF53474">
    <property type="entry name" value="alpha/beta-Hydrolases"/>
    <property type="match status" value="1"/>
</dbReference>
<keyword evidence="2" id="KW-0378">Hydrolase</keyword>
<dbReference type="Gene3D" id="3.40.50.1820">
    <property type="entry name" value="alpha/beta hydrolase"/>
    <property type="match status" value="1"/>
</dbReference>
<protein>
    <submittedName>
        <fullName evidence="2">Alpha/beta hydrolase</fullName>
    </submittedName>
</protein>
<feature type="domain" description="AB hydrolase-1" evidence="1">
    <location>
        <begin position="5"/>
        <end position="126"/>
    </location>
</feature>